<dbReference type="Proteomes" id="UP001234989">
    <property type="component" value="Chromosome 5"/>
</dbReference>
<dbReference type="AlphaFoldDB" id="A0AAF0QUZ9"/>
<name>A0AAF0QUZ9_SOLVR</name>
<accession>A0AAF0QUZ9</accession>
<evidence type="ECO:0000313" key="2">
    <source>
        <dbReference type="Proteomes" id="UP001234989"/>
    </source>
</evidence>
<keyword evidence="2" id="KW-1185">Reference proteome</keyword>
<dbReference type="EMBL" id="CP133616">
    <property type="protein sequence ID" value="WMV29941.1"/>
    <property type="molecule type" value="Genomic_DNA"/>
</dbReference>
<proteinExistence type="predicted"/>
<evidence type="ECO:0000313" key="1">
    <source>
        <dbReference type="EMBL" id="WMV29941.1"/>
    </source>
</evidence>
<organism evidence="1 2">
    <name type="scientific">Solanum verrucosum</name>
    <dbReference type="NCBI Taxonomy" id="315347"/>
    <lineage>
        <taxon>Eukaryota</taxon>
        <taxon>Viridiplantae</taxon>
        <taxon>Streptophyta</taxon>
        <taxon>Embryophyta</taxon>
        <taxon>Tracheophyta</taxon>
        <taxon>Spermatophyta</taxon>
        <taxon>Magnoliopsida</taxon>
        <taxon>eudicotyledons</taxon>
        <taxon>Gunneridae</taxon>
        <taxon>Pentapetalae</taxon>
        <taxon>asterids</taxon>
        <taxon>lamiids</taxon>
        <taxon>Solanales</taxon>
        <taxon>Solanaceae</taxon>
        <taxon>Solanoideae</taxon>
        <taxon>Solaneae</taxon>
        <taxon>Solanum</taxon>
    </lineage>
</organism>
<sequence length="76" mass="8882">MDNEVGCMSDKKKGEPSTRFPLTFSVYKAESRYNYNSDTKCSRQDGAREQIMTRLHHFDPCTQQQVRNQLPLPEIQ</sequence>
<protein>
    <submittedName>
        <fullName evidence="1">Uncharacterized protein</fullName>
    </submittedName>
</protein>
<reference evidence="1" key="1">
    <citation type="submission" date="2023-08" db="EMBL/GenBank/DDBJ databases">
        <title>A de novo genome assembly of Solanum verrucosum Schlechtendal, a Mexican diploid species geographically isolated from the other diploid A-genome species in potato relatives.</title>
        <authorList>
            <person name="Hosaka K."/>
        </authorList>
    </citation>
    <scope>NUCLEOTIDE SEQUENCE</scope>
    <source>
        <tissue evidence="1">Young leaves</tissue>
    </source>
</reference>
<gene>
    <name evidence="1" type="ORF">MTR67_023326</name>
</gene>